<sequence>MTLIARNSIEKLVPQREPILMVHELISQEEKKTVSRFHIAADNLFVENGQLQAPGLIENIAQTAAARAGYVSFSTNEPPKIGFIGAISKLIVHELPQVEEEIETTVEEISSFMNVSVIKGSSVRNGRVLAECEMKIFIQEDV</sequence>
<dbReference type="RefSeq" id="WP_343784137.1">
    <property type="nucleotide sequence ID" value="NZ_BAAAFH010000003.1"/>
</dbReference>
<dbReference type="InterPro" id="IPR029069">
    <property type="entry name" value="HotDog_dom_sf"/>
</dbReference>
<evidence type="ECO:0000313" key="1">
    <source>
        <dbReference type="EMBL" id="GAA0873774.1"/>
    </source>
</evidence>
<dbReference type="Pfam" id="PF22817">
    <property type="entry name" value="ApeP-like"/>
    <property type="match status" value="1"/>
</dbReference>
<comment type="caution">
    <text evidence="1">The sequence shown here is derived from an EMBL/GenBank/DDBJ whole genome shotgun (WGS) entry which is preliminary data.</text>
</comment>
<dbReference type="Proteomes" id="UP001501126">
    <property type="component" value="Unassembled WGS sequence"/>
</dbReference>
<gene>
    <name evidence="1" type="ORF">GCM10009118_01820</name>
</gene>
<keyword evidence="2" id="KW-1185">Reference proteome</keyword>
<dbReference type="InterPro" id="IPR016776">
    <property type="entry name" value="ApeP-like_dehydratase"/>
</dbReference>
<dbReference type="Gene3D" id="3.10.129.10">
    <property type="entry name" value="Hotdog Thioesterase"/>
    <property type="match status" value="1"/>
</dbReference>
<proteinExistence type="predicted"/>
<dbReference type="EMBL" id="BAAAFH010000003">
    <property type="protein sequence ID" value="GAA0873774.1"/>
    <property type="molecule type" value="Genomic_DNA"/>
</dbReference>
<reference evidence="2" key="1">
    <citation type="journal article" date="2019" name="Int. J. Syst. Evol. Microbiol.">
        <title>The Global Catalogue of Microorganisms (GCM) 10K type strain sequencing project: providing services to taxonomists for standard genome sequencing and annotation.</title>
        <authorList>
            <consortium name="The Broad Institute Genomics Platform"/>
            <consortium name="The Broad Institute Genome Sequencing Center for Infectious Disease"/>
            <person name="Wu L."/>
            <person name="Ma J."/>
        </authorList>
    </citation>
    <scope>NUCLEOTIDE SEQUENCE [LARGE SCALE GENOMIC DNA]</scope>
    <source>
        <strain evidence="2">JCM 16083</strain>
    </source>
</reference>
<name>A0ABP3Y0Z8_9FLAO</name>
<dbReference type="SUPFAM" id="SSF54637">
    <property type="entry name" value="Thioesterase/thiol ester dehydrase-isomerase"/>
    <property type="match status" value="1"/>
</dbReference>
<evidence type="ECO:0000313" key="2">
    <source>
        <dbReference type="Proteomes" id="UP001501126"/>
    </source>
</evidence>
<organism evidence="1 2">
    <name type="scientific">Wandonia haliotis</name>
    <dbReference type="NCBI Taxonomy" id="574963"/>
    <lineage>
        <taxon>Bacteria</taxon>
        <taxon>Pseudomonadati</taxon>
        <taxon>Bacteroidota</taxon>
        <taxon>Flavobacteriia</taxon>
        <taxon>Flavobacteriales</taxon>
        <taxon>Crocinitomicaceae</taxon>
        <taxon>Wandonia</taxon>
    </lineage>
</organism>
<protein>
    <submittedName>
        <fullName evidence="1">Uncharacterized protein</fullName>
    </submittedName>
</protein>
<accession>A0ABP3Y0Z8</accession>